<accession>A0A1G2BFN7</accession>
<dbReference type="AlphaFoldDB" id="A0A1G2BFN7"/>
<dbReference type="Pfam" id="PF05258">
    <property type="entry name" value="DciA"/>
    <property type="match status" value="1"/>
</dbReference>
<proteinExistence type="predicted"/>
<evidence type="ECO:0008006" key="3">
    <source>
        <dbReference type="Google" id="ProtNLM"/>
    </source>
</evidence>
<evidence type="ECO:0000313" key="2">
    <source>
        <dbReference type="Proteomes" id="UP000176420"/>
    </source>
</evidence>
<dbReference type="Proteomes" id="UP000176420">
    <property type="component" value="Unassembled WGS sequence"/>
</dbReference>
<organism evidence="1 2">
    <name type="scientific">Candidatus Kerfeldbacteria bacterium RIFOXYB2_FULL_38_14</name>
    <dbReference type="NCBI Taxonomy" id="1798547"/>
    <lineage>
        <taxon>Bacteria</taxon>
        <taxon>Candidatus Kerfeldiibacteriota</taxon>
    </lineage>
</organism>
<comment type="caution">
    <text evidence="1">The sequence shown here is derived from an EMBL/GenBank/DDBJ whole genome shotgun (WGS) entry which is preliminary data.</text>
</comment>
<gene>
    <name evidence="1" type="ORF">A2319_02280</name>
</gene>
<dbReference type="InterPro" id="IPR007922">
    <property type="entry name" value="DciA-like"/>
</dbReference>
<dbReference type="EMBL" id="MHKI01000005">
    <property type="protein sequence ID" value="OGY88028.1"/>
    <property type="molecule type" value="Genomic_DNA"/>
</dbReference>
<sequence>MFKKAGFSFFTQKLKKAGIEEQIEAVLCLKVVTEVLEDFFGKGFYEHAKPCWVKKRTLLIEIVHPAVGEQIRLQESAILFEINKKLKKAEVVKIQFKTN</sequence>
<protein>
    <recommendedName>
        <fullName evidence="3">DUF721 domain-containing protein</fullName>
    </recommendedName>
</protein>
<evidence type="ECO:0000313" key="1">
    <source>
        <dbReference type="EMBL" id="OGY88028.1"/>
    </source>
</evidence>
<reference evidence="1 2" key="1">
    <citation type="journal article" date="2016" name="Nat. Commun.">
        <title>Thousands of microbial genomes shed light on interconnected biogeochemical processes in an aquifer system.</title>
        <authorList>
            <person name="Anantharaman K."/>
            <person name="Brown C.T."/>
            <person name="Hug L.A."/>
            <person name="Sharon I."/>
            <person name="Castelle C.J."/>
            <person name="Probst A.J."/>
            <person name="Thomas B.C."/>
            <person name="Singh A."/>
            <person name="Wilkins M.J."/>
            <person name="Karaoz U."/>
            <person name="Brodie E.L."/>
            <person name="Williams K.H."/>
            <person name="Hubbard S.S."/>
            <person name="Banfield J.F."/>
        </authorList>
    </citation>
    <scope>NUCLEOTIDE SEQUENCE [LARGE SCALE GENOMIC DNA]</scope>
</reference>
<name>A0A1G2BFN7_9BACT</name>